<feature type="region of interest" description="Disordered" evidence="1">
    <location>
        <begin position="1"/>
        <end position="25"/>
    </location>
</feature>
<dbReference type="AlphaFoldDB" id="A0A0A9S8J0"/>
<sequence>MSQGRKRKESESDYPRHGSILPFTNMRKTTDLLRVNHGDELR</sequence>
<accession>A0A0A9S8J0</accession>
<reference evidence="2" key="2">
    <citation type="journal article" date="2015" name="Data Brief">
        <title>Shoot transcriptome of the giant reed, Arundo donax.</title>
        <authorList>
            <person name="Barrero R.A."/>
            <person name="Guerrero F.D."/>
            <person name="Moolhuijzen P."/>
            <person name="Goolsby J.A."/>
            <person name="Tidwell J."/>
            <person name="Bellgard S.E."/>
            <person name="Bellgard M.I."/>
        </authorList>
    </citation>
    <scope>NUCLEOTIDE SEQUENCE</scope>
    <source>
        <tissue evidence="2">Shoot tissue taken approximately 20 cm above the soil surface</tissue>
    </source>
</reference>
<organism evidence="2">
    <name type="scientific">Arundo donax</name>
    <name type="common">Giant reed</name>
    <name type="synonym">Donax arundinaceus</name>
    <dbReference type="NCBI Taxonomy" id="35708"/>
    <lineage>
        <taxon>Eukaryota</taxon>
        <taxon>Viridiplantae</taxon>
        <taxon>Streptophyta</taxon>
        <taxon>Embryophyta</taxon>
        <taxon>Tracheophyta</taxon>
        <taxon>Spermatophyta</taxon>
        <taxon>Magnoliopsida</taxon>
        <taxon>Liliopsida</taxon>
        <taxon>Poales</taxon>
        <taxon>Poaceae</taxon>
        <taxon>PACMAD clade</taxon>
        <taxon>Arundinoideae</taxon>
        <taxon>Arundineae</taxon>
        <taxon>Arundo</taxon>
    </lineage>
</organism>
<evidence type="ECO:0000313" key="2">
    <source>
        <dbReference type="EMBL" id="JAD52957.1"/>
    </source>
</evidence>
<evidence type="ECO:0000256" key="1">
    <source>
        <dbReference type="SAM" id="MobiDB-lite"/>
    </source>
</evidence>
<proteinExistence type="predicted"/>
<reference evidence="2" key="1">
    <citation type="submission" date="2014-09" db="EMBL/GenBank/DDBJ databases">
        <authorList>
            <person name="Magalhaes I.L.F."/>
            <person name="Oliveira U."/>
            <person name="Santos F.R."/>
            <person name="Vidigal T.H.D.A."/>
            <person name="Brescovit A.D."/>
            <person name="Santos A.J."/>
        </authorList>
    </citation>
    <scope>NUCLEOTIDE SEQUENCE</scope>
    <source>
        <tissue evidence="2">Shoot tissue taken approximately 20 cm above the soil surface</tissue>
    </source>
</reference>
<name>A0A0A9S8J0_ARUDO</name>
<protein>
    <submittedName>
        <fullName evidence="2">Uncharacterized protein</fullName>
    </submittedName>
</protein>
<dbReference type="EMBL" id="GBRH01244938">
    <property type="protein sequence ID" value="JAD52957.1"/>
    <property type="molecule type" value="Transcribed_RNA"/>
</dbReference>